<organism evidence="5 6">
    <name type="scientific">Mucor saturninus</name>
    <dbReference type="NCBI Taxonomy" id="64648"/>
    <lineage>
        <taxon>Eukaryota</taxon>
        <taxon>Fungi</taxon>
        <taxon>Fungi incertae sedis</taxon>
        <taxon>Mucoromycota</taxon>
        <taxon>Mucoromycotina</taxon>
        <taxon>Mucoromycetes</taxon>
        <taxon>Mucorales</taxon>
        <taxon>Mucorineae</taxon>
        <taxon>Mucoraceae</taxon>
        <taxon>Mucor</taxon>
    </lineage>
</organism>
<protein>
    <recommendedName>
        <fullName evidence="4">Protein kinase domain-containing protein</fullName>
    </recommendedName>
</protein>
<dbReference type="InterPro" id="IPR017441">
    <property type="entry name" value="Protein_kinase_ATP_BS"/>
</dbReference>
<dbReference type="InterPro" id="IPR000719">
    <property type="entry name" value="Prot_kinase_dom"/>
</dbReference>
<keyword evidence="6" id="KW-1185">Reference proteome</keyword>
<dbReference type="SMART" id="SM00220">
    <property type="entry name" value="S_TKc"/>
    <property type="match status" value="1"/>
</dbReference>
<dbReference type="InterPro" id="IPR011009">
    <property type="entry name" value="Kinase-like_dom_sf"/>
</dbReference>
<feature type="binding site" evidence="3">
    <location>
        <position position="245"/>
    </location>
    <ligand>
        <name>ATP</name>
        <dbReference type="ChEBI" id="CHEBI:30616"/>
    </ligand>
</feature>
<dbReference type="EMBL" id="JAEPRD010000011">
    <property type="protein sequence ID" value="KAG2210500.1"/>
    <property type="molecule type" value="Genomic_DNA"/>
</dbReference>
<dbReference type="GO" id="GO:0044773">
    <property type="term" value="P:mitotic DNA damage checkpoint signaling"/>
    <property type="evidence" value="ECO:0007669"/>
    <property type="project" value="TreeGrafter"/>
</dbReference>
<name>A0A8H7V7W1_9FUNG</name>
<sequence>MTLPAPYTIPETFTKVRHSKVRTRSSGSKEITFDELPTFEESTNAWGFLYKVGGQVFTLSRNMDQPDSSVIPGYVIGTNDQCDIKTDYFSDKSCGIKIAYFPGEYKRHALMHSSPRIVKNNLVYAAFIQDQRYNHLFCKQRSLNFFLTPIFYSSCSTDGVWVNSVNIGKDVVELKSGDTIHFKDPSKFTKATENPSYDFVKPRRKGKKFSSFDELYHKSKKLGTGSFGIVSLAICKTTGKRVAIKQVQLSGHIDALETKKRIGLLREISIFMALPPHPCIIRVDKVFEEDSRMFIVMEYGSSGDLFTNVTEGPSDDFSPIPEIYSLFMTELEIKIIFEQIAHAVLYLHSKGIVHRDIKMENVIVCDRERLYVKLTDFGLCAFLKKDEALYTNCGTMLYAAPELLNSNSKKGYGMEVDIWSLGVLLYGALTNSMPFVNMVNGEDDEKKQLRELIGKGQFSFDHPAWDGISEEAKDLVCQMMQVDVNKRYTIKQVLLHPWLQDIENEQTKEMGVTRNPALLQYLDNKPVSALF</sequence>
<evidence type="ECO:0000256" key="1">
    <source>
        <dbReference type="ARBA" id="ARBA00022741"/>
    </source>
</evidence>
<gene>
    <name evidence="5" type="ORF">INT47_002442</name>
</gene>
<dbReference type="Gene3D" id="2.60.200.20">
    <property type="match status" value="1"/>
</dbReference>
<reference evidence="5" key="1">
    <citation type="submission" date="2020-12" db="EMBL/GenBank/DDBJ databases">
        <title>Metabolic potential, ecology and presence of endohyphal bacteria is reflected in genomic diversity of Mucoromycotina.</title>
        <authorList>
            <person name="Muszewska A."/>
            <person name="Okrasinska A."/>
            <person name="Steczkiewicz K."/>
            <person name="Drgas O."/>
            <person name="Orlowska M."/>
            <person name="Perlinska-Lenart U."/>
            <person name="Aleksandrzak-Piekarczyk T."/>
            <person name="Szatraj K."/>
            <person name="Zielenkiewicz U."/>
            <person name="Pilsyk S."/>
            <person name="Malc E."/>
            <person name="Mieczkowski P."/>
            <person name="Kruszewska J.S."/>
            <person name="Biernat P."/>
            <person name="Pawlowska J."/>
        </authorList>
    </citation>
    <scope>NUCLEOTIDE SEQUENCE</scope>
    <source>
        <strain evidence="5">WA0000017839</strain>
    </source>
</reference>
<evidence type="ECO:0000256" key="3">
    <source>
        <dbReference type="PROSITE-ProRule" id="PRU10141"/>
    </source>
</evidence>
<dbReference type="PROSITE" id="PS50011">
    <property type="entry name" value="PROTEIN_KINASE_DOM"/>
    <property type="match status" value="1"/>
</dbReference>
<dbReference type="Pfam" id="PF00069">
    <property type="entry name" value="Pkinase"/>
    <property type="match status" value="1"/>
</dbReference>
<dbReference type="AlphaFoldDB" id="A0A8H7V7W1"/>
<dbReference type="PANTHER" id="PTHR44167">
    <property type="entry name" value="OVARIAN-SPECIFIC SERINE/THREONINE-PROTEIN KINASE LOK-RELATED"/>
    <property type="match status" value="1"/>
</dbReference>
<dbReference type="SUPFAM" id="SSF56112">
    <property type="entry name" value="Protein kinase-like (PK-like)"/>
    <property type="match status" value="1"/>
</dbReference>
<dbReference type="GO" id="GO:0005634">
    <property type="term" value="C:nucleus"/>
    <property type="evidence" value="ECO:0007669"/>
    <property type="project" value="TreeGrafter"/>
</dbReference>
<dbReference type="Gene3D" id="1.10.510.10">
    <property type="entry name" value="Transferase(Phosphotransferase) domain 1"/>
    <property type="match status" value="1"/>
</dbReference>
<accession>A0A8H7V7W1</accession>
<dbReference type="OrthoDB" id="407410at2759"/>
<proteinExistence type="predicted"/>
<keyword evidence="1 3" id="KW-0547">Nucleotide-binding</keyword>
<keyword evidence="2 3" id="KW-0067">ATP-binding</keyword>
<evidence type="ECO:0000256" key="2">
    <source>
        <dbReference type="ARBA" id="ARBA00022840"/>
    </source>
</evidence>
<dbReference type="InterPro" id="IPR008271">
    <property type="entry name" value="Ser/Thr_kinase_AS"/>
</dbReference>
<dbReference type="GO" id="GO:0004674">
    <property type="term" value="F:protein serine/threonine kinase activity"/>
    <property type="evidence" value="ECO:0007669"/>
    <property type="project" value="TreeGrafter"/>
</dbReference>
<dbReference type="PANTHER" id="PTHR44167:SF24">
    <property type="entry name" value="SERINE_THREONINE-PROTEIN KINASE CHK2"/>
    <property type="match status" value="1"/>
</dbReference>
<dbReference type="GO" id="GO:0005737">
    <property type="term" value="C:cytoplasm"/>
    <property type="evidence" value="ECO:0007669"/>
    <property type="project" value="TreeGrafter"/>
</dbReference>
<dbReference type="PROSITE" id="PS00107">
    <property type="entry name" value="PROTEIN_KINASE_ATP"/>
    <property type="match status" value="1"/>
</dbReference>
<feature type="domain" description="Protein kinase" evidence="4">
    <location>
        <begin position="216"/>
        <end position="499"/>
    </location>
</feature>
<evidence type="ECO:0000313" key="6">
    <source>
        <dbReference type="Proteomes" id="UP000603453"/>
    </source>
</evidence>
<dbReference type="GO" id="GO:0005524">
    <property type="term" value="F:ATP binding"/>
    <property type="evidence" value="ECO:0007669"/>
    <property type="project" value="UniProtKB-UniRule"/>
</dbReference>
<comment type="caution">
    <text evidence="5">The sequence shown here is derived from an EMBL/GenBank/DDBJ whole genome shotgun (WGS) entry which is preliminary data.</text>
</comment>
<dbReference type="FunFam" id="1.10.510.10:FF:000571">
    <property type="entry name" value="Maternal embryonic leucine zipper kinase"/>
    <property type="match status" value="1"/>
</dbReference>
<evidence type="ECO:0000259" key="4">
    <source>
        <dbReference type="PROSITE" id="PS50011"/>
    </source>
</evidence>
<dbReference type="PROSITE" id="PS00108">
    <property type="entry name" value="PROTEIN_KINASE_ST"/>
    <property type="match status" value="1"/>
</dbReference>
<evidence type="ECO:0000313" key="5">
    <source>
        <dbReference type="EMBL" id="KAG2210500.1"/>
    </source>
</evidence>
<dbReference type="Proteomes" id="UP000603453">
    <property type="component" value="Unassembled WGS sequence"/>
</dbReference>